<evidence type="ECO:0000313" key="3">
    <source>
        <dbReference type="Proteomes" id="UP000620559"/>
    </source>
</evidence>
<dbReference type="Proteomes" id="UP000620559">
    <property type="component" value="Unassembled WGS sequence"/>
</dbReference>
<sequence>MNQLNPYRPSILPVSPEVKRPLWSVMIPTYNCAEYLRYTLKSILAQDPGVDQMQIVVVDNYSTEDNPEAVVKELGANRIEFYRQSSNVGMMNNFQTCFELSRGKLIHLMCSDDGVREGFYEKMAQPFEKHPELGAAFCRSIAIDQYNQWQGLSDFEMPTSGILPKKWLHRIAELCCISVPSLAVVRREVYENLGGFDRRCGISGDWEMWVRIFSHYPMWFEAEPLAMWRVHLNSANNVNAKSNIFIQENYNTVETILNSYFTQENNHKLARTAKQNCAFLALESADFLIKKGDISGAMLQLKTAIKYSKSYKVIRSASRILFWNRTISLLQKVVKSDEYKTTIEI</sequence>
<evidence type="ECO:0000313" key="2">
    <source>
        <dbReference type="EMBL" id="MBE9211790.1"/>
    </source>
</evidence>
<gene>
    <name evidence="2" type="ORF">IQ247_03500</name>
</gene>
<dbReference type="CDD" id="cd00761">
    <property type="entry name" value="Glyco_tranf_GTA_type"/>
    <property type="match status" value="1"/>
</dbReference>
<dbReference type="InterPro" id="IPR029044">
    <property type="entry name" value="Nucleotide-diphossugar_trans"/>
</dbReference>
<dbReference type="InterPro" id="IPR050834">
    <property type="entry name" value="Glycosyltransf_2"/>
</dbReference>
<dbReference type="Gene3D" id="3.90.550.10">
    <property type="entry name" value="Spore Coat Polysaccharide Biosynthesis Protein SpsA, Chain A"/>
    <property type="match status" value="1"/>
</dbReference>
<dbReference type="Pfam" id="PF00535">
    <property type="entry name" value="Glycos_transf_2"/>
    <property type="match status" value="1"/>
</dbReference>
<dbReference type="EMBL" id="JADEWL010000007">
    <property type="protein sequence ID" value="MBE9211790.1"/>
    <property type="molecule type" value="Genomic_DNA"/>
</dbReference>
<organism evidence="2 3">
    <name type="scientific">Plectonema cf. radiosum LEGE 06105</name>
    <dbReference type="NCBI Taxonomy" id="945769"/>
    <lineage>
        <taxon>Bacteria</taxon>
        <taxon>Bacillati</taxon>
        <taxon>Cyanobacteriota</taxon>
        <taxon>Cyanophyceae</taxon>
        <taxon>Oscillatoriophycideae</taxon>
        <taxon>Oscillatoriales</taxon>
        <taxon>Microcoleaceae</taxon>
        <taxon>Plectonema</taxon>
    </lineage>
</organism>
<name>A0A8J7F2G3_9CYAN</name>
<protein>
    <submittedName>
        <fullName evidence="2">Glycosyltransferase family 2 protein</fullName>
    </submittedName>
</protein>
<reference evidence="2" key="1">
    <citation type="submission" date="2020-10" db="EMBL/GenBank/DDBJ databases">
        <authorList>
            <person name="Castelo-Branco R."/>
            <person name="Eusebio N."/>
            <person name="Adriana R."/>
            <person name="Vieira A."/>
            <person name="Brugerolle De Fraissinette N."/>
            <person name="Rezende De Castro R."/>
            <person name="Schneider M.P."/>
            <person name="Vasconcelos V."/>
            <person name="Leao P.N."/>
        </authorList>
    </citation>
    <scope>NUCLEOTIDE SEQUENCE</scope>
    <source>
        <strain evidence="2">LEGE 06105</strain>
    </source>
</reference>
<dbReference type="PANTHER" id="PTHR43685">
    <property type="entry name" value="GLYCOSYLTRANSFERASE"/>
    <property type="match status" value="1"/>
</dbReference>
<feature type="domain" description="Glycosyltransferase 2-like" evidence="1">
    <location>
        <begin position="24"/>
        <end position="193"/>
    </location>
</feature>
<dbReference type="PANTHER" id="PTHR43685:SF2">
    <property type="entry name" value="GLYCOSYLTRANSFERASE 2-LIKE DOMAIN-CONTAINING PROTEIN"/>
    <property type="match status" value="1"/>
</dbReference>
<proteinExistence type="predicted"/>
<dbReference type="InterPro" id="IPR001173">
    <property type="entry name" value="Glyco_trans_2-like"/>
</dbReference>
<accession>A0A8J7F2G3</accession>
<dbReference type="RefSeq" id="WP_193917093.1">
    <property type="nucleotide sequence ID" value="NZ_JADEWL010000007.1"/>
</dbReference>
<evidence type="ECO:0000259" key="1">
    <source>
        <dbReference type="Pfam" id="PF00535"/>
    </source>
</evidence>
<keyword evidence="3" id="KW-1185">Reference proteome</keyword>
<dbReference type="AlphaFoldDB" id="A0A8J7F2G3"/>
<dbReference type="SUPFAM" id="SSF53448">
    <property type="entry name" value="Nucleotide-diphospho-sugar transferases"/>
    <property type="match status" value="1"/>
</dbReference>
<comment type="caution">
    <text evidence="2">The sequence shown here is derived from an EMBL/GenBank/DDBJ whole genome shotgun (WGS) entry which is preliminary data.</text>
</comment>